<evidence type="ECO:0000256" key="1">
    <source>
        <dbReference type="ARBA" id="ARBA00009986"/>
    </source>
</evidence>
<dbReference type="EC" id="1.2.1.79" evidence="6"/>
<comment type="similarity">
    <text evidence="1 4">Belongs to the aldehyde dehydrogenase family.</text>
</comment>
<proteinExistence type="inferred from homology"/>
<gene>
    <name evidence="6" type="primary">gabD2_2</name>
    <name evidence="6" type="ORF">NCTC11862_01109</name>
</gene>
<dbReference type="InterPro" id="IPR016162">
    <property type="entry name" value="Ald_DH_N"/>
</dbReference>
<keyword evidence="7" id="KW-1185">Reference proteome</keyword>
<protein>
    <submittedName>
        <fullName evidence="6">Succinic semialdehyde dehydrogenase</fullName>
        <ecNumber evidence="6">1.2.1.79</ecNumber>
    </submittedName>
</protein>
<keyword evidence="2 4" id="KW-0560">Oxidoreductase</keyword>
<dbReference type="InterPro" id="IPR016163">
    <property type="entry name" value="Ald_DH_C"/>
</dbReference>
<dbReference type="Proteomes" id="UP000254467">
    <property type="component" value="Unassembled WGS sequence"/>
</dbReference>
<sequence>MTTDIGPDTTPITRPVDGSIIDYAPLYSADGTRHAVDAARLAQAQWASTPVTKRKAIMLRFHDLVLERRDEILDLVQDESGKSRRSAFEEVLDVAITARHYAYAAPRLLKTRRAKGALPVATRTRVQREPVGVVGIIAPWNYPLTLAVSDAIPALLAGNAVVLKPDSQTPLTALRAAALLEEAGLPEGVFTVLPGPGGEVGQAIVETCDYLMFTGSTATGRTLAEQAASRLIDFSGELGGKNPLIVTSDADVDAIIPGVLNACFSNSGQLCVSVERIYVHADVANHFIPAFVTAVEGMRVAGDKSWETDMGCLISMDHVDQVADFVSDAVAKGATVAAGGTRLPELGPTFYAPTVLVDVPATADLYREEVFGPVVRVEVVYSHEEAILKANDTEYGLNAAVFGPARTAREIASQLHVGTVNINEGYAAAWASVDAPMGGWKASGVGRRHGDEGLLKYTQARTVAEQRIVPIAGPAGVDKEKWSGLLTAALKIGRDYLR</sequence>
<evidence type="ECO:0000256" key="2">
    <source>
        <dbReference type="ARBA" id="ARBA00023002"/>
    </source>
</evidence>
<dbReference type="InterPro" id="IPR015590">
    <property type="entry name" value="Aldehyde_DH_dom"/>
</dbReference>
<dbReference type="Gene3D" id="3.40.309.10">
    <property type="entry name" value="Aldehyde Dehydrogenase, Chain A, domain 2"/>
    <property type="match status" value="1"/>
</dbReference>
<dbReference type="FunFam" id="3.40.309.10:FF:000009">
    <property type="entry name" value="Aldehyde dehydrogenase A"/>
    <property type="match status" value="1"/>
</dbReference>
<dbReference type="NCBIfam" id="NF006916">
    <property type="entry name" value="PRK09407.1"/>
    <property type="match status" value="1"/>
</dbReference>
<dbReference type="RefSeq" id="WP_018582453.1">
    <property type="nucleotide sequence ID" value="NZ_UFXQ01000001.1"/>
</dbReference>
<organism evidence="6 7">
    <name type="scientific">Corynebacterium pilosum</name>
    <dbReference type="NCBI Taxonomy" id="35756"/>
    <lineage>
        <taxon>Bacteria</taxon>
        <taxon>Bacillati</taxon>
        <taxon>Actinomycetota</taxon>
        <taxon>Actinomycetes</taxon>
        <taxon>Mycobacteriales</taxon>
        <taxon>Corynebacteriaceae</taxon>
        <taxon>Corynebacterium</taxon>
    </lineage>
</organism>
<accession>A0A376CLM6</accession>
<evidence type="ECO:0000259" key="5">
    <source>
        <dbReference type="Pfam" id="PF00171"/>
    </source>
</evidence>
<reference evidence="6 7" key="1">
    <citation type="submission" date="2018-06" db="EMBL/GenBank/DDBJ databases">
        <authorList>
            <consortium name="Pathogen Informatics"/>
            <person name="Doyle S."/>
        </authorList>
    </citation>
    <scope>NUCLEOTIDE SEQUENCE [LARGE SCALE GENOMIC DNA]</scope>
    <source>
        <strain evidence="6 7">NCTC11862</strain>
    </source>
</reference>
<dbReference type="STRING" id="35756.GCA_001044155_01179"/>
<dbReference type="PANTHER" id="PTHR11699">
    <property type="entry name" value="ALDEHYDE DEHYDROGENASE-RELATED"/>
    <property type="match status" value="1"/>
</dbReference>
<name>A0A376CLM6_9CORY</name>
<dbReference type="SUPFAM" id="SSF53720">
    <property type="entry name" value="ALDH-like"/>
    <property type="match status" value="1"/>
</dbReference>
<dbReference type="PROSITE" id="PS00687">
    <property type="entry name" value="ALDEHYDE_DEHYDR_GLU"/>
    <property type="match status" value="1"/>
</dbReference>
<dbReference type="InterPro" id="IPR029510">
    <property type="entry name" value="Ald_DH_CS_GLU"/>
</dbReference>
<dbReference type="InterPro" id="IPR016161">
    <property type="entry name" value="Ald_DH/histidinol_DH"/>
</dbReference>
<dbReference type="AlphaFoldDB" id="A0A376CLM6"/>
<feature type="domain" description="Aldehyde dehydrogenase" evidence="5">
    <location>
        <begin position="9"/>
        <end position="463"/>
    </location>
</feature>
<evidence type="ECO:0000313" key="6">
    <source>
        <dbReference type="EMBL" id="STC69324.1"/>
    </source>
</evidence>
<dbReference type="OrthoDB" id="6882680at2"/>
<evidence type="ECO:0000256" key="4">
    <source>
        <dbReference type="RuleBase" id="RU003345"/>
    </source>
</evidence>
<dbReference type="EMBL" id="UFXQ01000001">
    <property type="protein sequence ID" value="STC69324.1"/>
    <property type="molecule type" value="Genomic_DNA"/>
</dbReference>
<dbReference type="Pfam" id="PF00171">
    <property type="entry name" value="Aldedh"/>
    <property type="match status" value="1"/>
</dbReference>
<dbReference type="GO" id="GO:0036243">
    <property type="term" value="F:succinate-semialdehyde dehydrogenase (NADP+) activity"/>
    <property type="evidence" value="ECO:0007669"/>
    <property type="project" value="UniProtKB-EC"/>
</dbReference>
<feature type="active site" evidence="3">
    <location>
        <position position="237"/>
    </location>
</feature>
<evidence type="ECO:0000313" key="7">
    <source>
        <dbReference type="Proteomes" id="UP000254467"/>
    </source>
</evidence>
<evidence type="ECO:0000256" key="3">
    <source>
        <dbReference type="PROSITE-ProRule" id="PRU10007"/>
    </source>
</evidence>
<dbReference type="Gene3D" id="3.40.605.10">
    <property type="entry name" value="Aldehyde Dehydrogenase, Chain A, domain 1"/>
    <property type="match status" value="1"/>
</dbReference>